<feature type="transmembrane region" description="Helical" evidence="2">
    <location>
        <begin position="119"/>
        <end position="138"/>
    </location>
</feature>
<sequence length="413" mass="46721">MKKRILYIGYNFSPELTGIGKYSGEMMEWLAKSGHNCSVITSYPYYPQWEVQEPYVKNKFGFLKEVIDYSSGGKLTVYRCPMYVPKKPSGLTRIISDFSFFVLALLQLIVFFFKKKHGYVITVAPTFLAGVLGALYKITRNAKHLHHIQDLQIEAAVELGMIKSPLLIKILFKIENFNFKNSDHISSISDAMINRITKKTNRKVAFLPNWSDTNLFYPIPNKLNLKTKFGFSPKDTIVLYSGGIGEKQGLENILYAAQALLDFPHVKIIICGSGPYKETLKLKAQEMHLQNLSFMPLQPKEDFNDFLNMADVHLVIQKKNASDLVMPSKLTTILAVGGAALVTANEGTDLHHIVSKYEMGHLIEAEDRDALTAGIIHLTQTQELDSIKENAHMYAKKYLNIDTIMQSLDKDLL</sequence>
<feature type="domain" description="Glycosyltransferase subfamily 4-like N-terminal" evidence="4">
    <location>
        <begin position="17"/>
        <end position="210"/>
    </location>
</feature>
<dbReference type="EMBL" id="JBHSAW010000024">
    <property type="protein sequence ID" value="MFC4097739.1"/>
    <property type="molecule type" value="Genomic_DNA"/>
</dbReference>
<dbReference type="CDD" id="cd03794">
    <property type="entry name" value="GT4_WbuB-like"/>
    <property type="match status" value="1"/>
</dbReference>
<dbReference type="NCBIfam" id="NF007640">
    <property type="entry name" value="PRK10307.1"/>
    <property type="match status" value="1"/>
</dbReference>
<dbReference type="PANTHER" id="PTHR46401:SF2">
    <property type="entry name" value="GLYCOSYLTRANSFERASE WBBK-RELATED"/>
    <property type="match status" value="1"/>
</dbReference>
<dbReference type="PANTHER" id="PTHR46401">
    <property type="entry name" value="GLYCOSYLTRANSFERASE WBBK-RELATED"/>
    <property type="match status" value="1"/>
</dbReference>
<evidence type="ECO:0000256" key="2">
    <source>
        <dbReference type="SAM" id="Phobius"/>
    </source>
</evidence>
<dbReference type="InterPro" id="IPR028098">
    <property type="entry name" value="Glyco_trans_4-like_N"/>
</dbReference>
<dbReference type="Pfam" id="PF13579">
    <property type="entry name" value="Glyco_trans_4_4"/>
    <property type="match status" value="1"/>
</dbReference>
<proteinExistence type="predicted"/>
<dbReference type="RefSeq" id="WP_192463158.1">
    <property type="nucleotide sequence ID" value="NZ_JACYFJ010000006.1"/>
</dbReference>
<keyword evidence="2" id="KW-0472">Membrane</keyword>
<evidence type="ECO:0000313" key="6">
    <source>
        <dbReference type="Proteomes" id="UP001595814"/>
    </source>
</evidence>
<evidence type="ECO:0000313" key="5">
    <source>
        <dbReference type="EMBL" id="MFC4097739.1"/>
    </source>
</evidence>
<organism evidence="5 6">
    <name type="scientific">Euzebyella saccharophila</name>
    <dbReference type="NCBI Taxonomy" id="679664"/>
    <lineage>
        <taxon>Bacteria</taxon>
        <taxon>Pseudomonadati</taxon>
        <taxon>Bacteroidota</taxon>
        <taxon>Flavobacteriia</taxon>
        <taxon>Flavobacteriales</taxon>
        <taxon>Flavobacteriaceae</taxon>
        <taxon>Euzebyella</taxon>
    </lineage>
</organism>
<keyword evidence="2" id="KW-1133">Transmembrane helix</keyword>
<gene>
    <name evidence="5" type="ORF">ACFOUT_17770</name>
</gene>
<dbReference type="Proteomes" id="UP001595814">
    <property type="component" value="Unassembled WGS sequence"/>
</dbReference>
<dbReference type="Pfam" id="PF00534">
    <property type="entry name" value="Glycos_transf_1"/>
    <property type="match status" value="1"/>
</dbReference>
<evidence type="ECO:0000259" key="4">
    <source>
        <dbReference type="Pfam" id="PF13579"/>
    </source>
</evidence>
<evidence type="ECO:0000256" key="1">
    <source>
        <dbReference type="ARBA" id="ARBA00022679"/>
    </source>
</evidence>
<dbReference type="SUPFAM" id="SSF53756">
    <property type="entry name" value="UDP-Glycosyltransferase/glycogen phosphorylase"/>
    <property type="match status" value="1"/>
</dbReference>
<dbReference type="Gene3D" id="3.40.50.2000">
    <property type="entry name" value="Glycogen Phosphorylase B"/>
    <property type="match status" value="2"/>
</dbReference>
<keyword evidence="2" id="KW-0812">Transmembrane</keyword>
<reference evidence="6" key="1">
    <citation type="journal article" date="2019" name="Int. J. Syst. Evol. Microbiol.">
        <title>The Global Catalogue of Microorganisms (GCM) 10K type strain sequencing project: providing services to taxonomists for standard genome sequencing and annotation.</title>
        <authorList>
            <consortium name="The Broad Institute Genomics Platform"/>
            <consortium name="The Broad Institute Genome Sequencing Center for Infectious Disease"/>
            <person name="Wu L."/>
            <person name="Ma J."/>
        </authorList>
    </citation>
    <scope>NUCLEOTIDE SEQUENCE [LARGE SCALE GENOMIC DNA]</scope>
    <source>
        <strain evidence="6">CECT 7477</strain>
    </source>
</reference>
<evidence type="ECO:0000259" key="3">
    <source>
        <dbReference type="Pfam" id="PF00534"/>
    </source>
</evidence>
<name>A0ABV8JTM1_9FLAO</name>
<accession>A0ABV8JTM1</accession>
<feature type="transmembrane region" description="Helical" evidence="2">
    <location>
        <begin position="94"/>
        <end position="113"/>
    </location>
</feature>
<protein>
    <submittedName>
        <fullName evidence="5">WcaI family glycosyltransferase</fullName>
    </submittedName>
</protein>
<comment type="caution">
    <text evidence="5">The sequence shown here is derived from an EMBL/GenBank/DDBJ whole genome shotgun (WGS) entry which is preliminary data.</text>
</comment>
<feature type="domain" description="Glycosyl transferase family 1" evidence="3">
    <location>
        <begin position="225"/>
        <end position="386"/>
    </location>
</feature>
<dbReference type="InterPro" id="IPR001296">
    <property type="entry name" value="Glyco_trans_1"/>
</dbReference>
<keyword evidence="6" id="KW-1185">Reference proteome</keyword>
<keyword evidence="1" id="KW-0808">Transferase</keyword>